<reference evidence="2 3" key="1">
    <citation type="submission" date="2024-09" db="EMBL/GenBank/DDBJ databases">
        <title>Chromosome-scale assembly of Riccia sorocarpa.</title>
        <authorList>
            <person name="Paukszto L."/>
        </authorList>
    </citation>
    <scope>NUCLEOTIDE SEQUENCE [LARGE SCALE GENOMIC DNA]</scope>
    <source>
        <strain evidence="2">LP-2024</strain>
        <tissue evidence="2">Aerial parts of the thallus</tissue>
    </source>
</reference>
<evidence type="ECO:0000256" key="1">
    <source>
        <dbReference type="SAM" id="MobiDB-lite"/>
    </source>
</evidence>
<dbReference type="Proteomes" id="UP001633002">
    <property type="component" value="Unassembled WGS sequence"/>
</dbReference>
<sequence length="519" mass="56189">MPGLLSIRPGLGSASKSAKSSRSATTSAAKHAAPPARGEKERSRVVQGAAGGPPSSALGQRGVYHRVPGFSPASPHILPMPAVAAAAAVARPKQVVSGLWGRIAYGKGNGLGIALQHKQQQRVGSEVSSSGSEHEINSVCLAEMVHDFMEEDESEVGKCGRVRCNCENTSTCGDCSLSTDSEDKSSFGGELAEVLQGLVPSVSFTERAIFNLVTAAVQEWNDDVELGSDEEPSRTLLMRHVMGSLRSSGYNAAICKSRWEHAGGFPGGDYEYIDVILGHGLSFSATATTERIIIDMDFRTQFEIVRPTPQFVALLQSVPKVFVGKSDRLQQIVNILCDAAKRSLKKNGMPLPPWRKPEYIRAKWFSSYRRTTNESPTFRDSPLAGRMALGMAAGTGWDSHFPVEIGCSFHQAVDTNRKLFLGKQKPEPEGVVRGANRALAHMQHEGKDFPLGVPWEWDPPANVQGRREERKVAAGLATVLREAGMIESNTSTMVDVVGASRHQERQRSGLSREFALERA</sequence>
<evidence type="ECO:0000313" key="3">
    <source>
        <dbReference type="Proteomes" id="UP001633002"/>
    </source>
</evidence>
<protein>
    <submittedName>
        <fullName evidence="2">Uncharacterized protein</fullName>
    </submittedName>
</protein>
<name>A0ABD3I1A8_9MARC</name>
<dbReference type="PANTHER" id="PTHR31579:SF1">
    <property type="entry name" value="OS03G0796600 PROTEIN"/>
    <property type="match status" value="1"/>
</dbReference>
<dbReference type="EMBL" id="JBJQOH010000002">
    <property type="protein sequence ID" value="KAL3696101.1"/>
    <property type="molecule type" value="Genomic_DNA"/>
</dbReference>
<dbReference type="AlphaFoldDB" id="A0ABD3I1A8"/>
<accession>A0ABD3I1A8</accession>
<comment type="caution">
    <text evidence="2">The sequence shown here is derived from an EMBL/GenBank/DDBJ whole genome shotgun (WGS) entry which is preliminary data.</text>
</comment>
<feature type="region of interest" description="Disordered" evidence="1">
    <location>
        <begin position="1"/>
        <end position="62"/>
    </location>
</feature>
<dbReference type="Pfam" id="PF04720">
    <property type="entry name" value="PDDEXK_6"/>
    <property type="match status" value="1"/>
</dbReference>
<feature type="region of interest" description="Disordered" evidence="1">
    <location>
        <begin position="499"/>
        <end position="519"/>
    </location>
</feature>
<dbReference type="InterPro" id="IPR006502">
    <property type="entry name" value="PDDEXK-like"/>
</dbReference>
<dbReference type="PANTHER" id="PTHR31579">
    <property type="entry name" value="OS03G0796600 PROTEIN"/>
    <property type="match status" value="1"/>
</dbReference>
<keyword evidence="3" id="KW-1185">Reference proteome</keyword>
<proteinExistence type="predicted"/>
<organism evidence="2 3">
    <name type="scientific">Riccia sorocarpa</name>
    <dbReference type="NCBI Taxonomy" id="122646"/>
    <lineage>
        <taxon>Eukaryota</taxon>
        <taxon>Viridiplantae</taxon>
        <taxon>Streptophyta</taxon>
        <taxon>Embryophyta</taxon>
        <taxon>Marchantiophyta</taxon>
        <taxon>Marchantiopsida</taxon>
        <taxon>Marchantiidae</taxon>
        <taxon>Marchantiales</taxon>
        <taxon>Ricciaceae</taxon>
        <taxon>Riccia</taxon>
    </lineage>
</organism>
<feature type="compositionally biased region" description="Low complexity" evidence="1">
    <location>
        <begin position="13"/>
        <end position="36"/>
    </location>
</feature>
<evidence type="ECO:0000313" key="2">
    <source>
        <dbReference type="EMBL" id="KAL3696101.1"/>
    </source>
</evidence>
<gene>
    <name evidence="2" type="ORF">R1sor_010177</name>
</gene>
<dbReference type="NCBIfam" id="TIGR01615">
    <property type="entry name" value="A_thal_3542"/>
    <property type="match status" value="1"/>
</dbReference>